<dbReference type="RefSeq" id="WP_138637124.1">
    <property type="nucleotide sequence ID" value="NZ_PNCL01000059.1"/>
</dbReference>
<dbReference type="Gene3D" id="1.10.1200.10">
    <property type="entry name" value="ACP-like"/>
    <property type="match status" value="1"/>
</dbReference>
<evidence type="ECO:0000256" key="3">
    <source>
        <dbReference type="ARBA" id="ARBA00022450"/>
    </source>
</evidence>
<comment type="similarity">
    <text evidence="2">Belongs to the ATP-dependent AMP-binding enzyme family.</text>
</comment>
<evidence type="ECO:0000256" key="2">
    <source>
        <dbReference type="ARBA" id="ARBA00006432"/>
    </source>
</evidence>
<dbReference type="Gene3D" id="3.30.300.30">
    <property type="match status" value="1"/>
</dbReference>
<dbReference type="SMART" id="SM00823">
    <property type="entry name" value="PKS_PP"/>
    <property type="match status" value="1"/>
</dbReference>
<dbReference type="Proteomes" id="UP000307706">
    <property type="component" value="Unassembled WGS sequence"/>
</dbReference>
<reference evidence="6 7" key="1">
    <citation type="submission" date="2017-12" db="EMBL/GenBank/DDBJ databases">
        <authorList>
            <person name="Paulsen S."/>
            <person name="Gram L.K."/>
        </authorList>
    </citation>
    <scope>NUCLEOTIDE SEQUENCE [LARGE SCALE GENOMIC DNA]</scope>
    <source>
        <strain evidence="6 7">S2231</strain>
    </source>
</reference>
<dbReference type="SMART" id="SM00824">
    <property type="entry name" value="PKS_TE"/>
    <property type="match status" value="1"/>
</dbReference>
<feature type="domain" description="Carrier" evidence="5">
    <location>
        <begin position="167"/>
        <end position="244"/>
    </location>
</feature>
<dbReference type="InterPro" id="IPR029058">
    <property type="entry name" value="AB_hydrolase_fold"/>
</dbReference>
<feature type="non-terminal residue" evidence="6">
    <location>
        <position position="1"/>
    </location>
</feature>
<evidence type="ECO:0000256" key="1">
    <source>
        <dbReference type="ARBA" id="ARBA00001957"/>
    </source>
</evidence>
<evidence type="ECO:0000259" key="5">
    <source>
        <dbReference type="PROSITE" id="PS50075"/>
    </source>
</evidence>
<dbReference type="Gene3D" id="2.30.38.10">
    <property type="entry name" value="Luciferase, Domain 3"/>
    <property type="match status" value="1"/>
</dbReference>
<sequence>ARGYLNRPDLTAERFVDNPFYDSKLESSSSRLYRTGDLVRYLPDGNLEFIGRADDQVKIRGFRIELGEVESQLSAQAGVESALVVAKELGGSQQLVGYVQSQRKLDEVAQGVLVADIKAGLLSGLPDYMIPSIVVVIDEWPLTPNGKVDKKALTVPDATVLQGEYVAPNTATESLLTQIWAELLAMDATDISCTTNFFELGGHSLLVIQLAAAIKTKLKVQLPLDKFFQATTIQSMAQLCDGNDIRQSYKVLNPMSTIQQDNPAIFMIPGLASTEHDFATLAASLSMAGANTYVCPHKGLLDGAEPYSSLQENAEAIVDGILDTVGKTSCIQLLGHSFGGVLALEVANILCRHGVNAAVVLVDVYFQQAQQKLKAGYVMPVDQQSVPLPANIDVDSTLLEQFDVLSKRQLSWFREYIPTAEQGVVITNIYASQSMYCLTSYKRYFNGVTSLADTDFCIDADHMGILRSNELAGHVISKFID</sequence>
<dbReference type="InterPro" id="IPR036736">
    <property type="entry name" value="ACP-like_sf"/>
</dbReference>
<dbReference type="InterPro" id="IPR020802">
    <property type="entry name" value="TesA-like"/>
</dbReference>
<reference evidence="7" key="2">
    <citation type="submission" date="2019-06" db="EMBL/GenBank/DDBJ databases">
        <title>Co-occurence of chitin degradation, pigmentation and bioactivity in marine Pseudoalteromonas.</title>
        <authorList>
            <person name="Sonnenschein E.C."/>
            <person name="Bech P.K."/>
        </authorList>
    </citation>
    <scope>NUCLEOTIDE SEQUENCE [LARGE SCALE GENOMIC DNA]</scope>
    <source>
        <strain evidence="7">S2231</strain>
    </source>
</reference>
<dbReference type="InterPro" id="IPR006162">
    <property type="entry name" value="Ppantetheine_attach_site"/>
</dbReference>
<dbReference type="PROSITE" id="PS00012">
    <property type="entry name" value="PHOSPHOPANTETHEINE"/>
    <property type="match status" value="1"/>
</dbReference>
<dbReference type="SUPFAM" id="SSF53474">
    <property type="entry name" value="alpha/beta-Hydrolases"/>
    <property type="match status" value="1"/>
</dbReference>
<keyword evidence="3" id="KW-0596">Phosphopantetheine</keyword>
<dbReference type="EMBL" id="PNCL01000059">
    <property type="protein sequence ID" value="TMP58126.1"/>
    <property type="molecule type" value="Genomic_DNA"/>
</dbReference>
<accession>A0A5S3XP87</accession>
<comment type="caution">
    <text evidence="6">The sequence shown here is derived from an EMBL/GenBank/DDBJ whole genome shotgun (WGS) entry which is preliminary data.</text>
</comment>
<dbReference type="SUPFAM" id="SSF56801">
    <property type="entry name" value="Acetyl-CoA synthetase-like"/>
    <property type="match status" value="1"/>
</dbReference>
<dbReference type="GO" id="GO:0031177">
    <property type="term" value="F:phosphopantetheine binding"/>
    <property type="evidence" value="ECO:0007669"/>
    <property type="project" value="InterPro"/>
</dbReference>
<dbReference type="Gene3D" id="3.40.50.1820">
    <property type="entry name" value="alpha/beta hydrolase"/>
    <property type="match status" value="1"/>
</dbReference>
<evidence type="ECO:0000313" key="6">
    <source>
        <dbReference type="EMBL" id="TMP58126.1"/>
    </source>
</evidence>
<dbReference type="InterPro" id="IPR001031">
    <property type="entry name" value="Thioesterase"/>
</dbReference>
<dbReference type="OrthoDB" id="9757559at2"/>
<name>A0A5S3XP87_9GAMM</name>
<dbReference type="InterPro" id="IPR020806">
    <property type="entry name" value="PKS_PP-bd"/>
</dbReference>
<evidence type="ECO:0000256" key="4">
    <source>
        <dbReference type="ARBA" id="ARBA00022553"/>
    </source>
</evidence>
<dbReference type="InterPro" id="IPR025110">
    <property type="entry name" value="AMP-bd_C"/>
</dbReference>
<dbReference type="PROSITE" id="PS50075">
    <property type="entry name" value="CARRIER"/>
    <property type="match status" value="1"/>
</dbReference>
<dbReference type="AlphaFoldDB" id="A0A5S3XP87"/>
<dbReference type="InterPro" id="IPR045851">
    <property type="entry name" value="AMP-bd_C_sf"/>
</dbReference>
<dbReference type="Pfam" id="PF13193">
    <property type="entry name" value="AMP-binding_C"/>
    <property type="match status" value="1"/>
</dbReference>
<dbReference type="FunFam" id="1.10.1200.10:FF:000005">
    <property type="entry name" value="Nonribosomal peptide synthetase 1"/>
    <property type="match status" value="1"/>
</dbReference>
<comment type="cofactor">
    <cofactor evidence="1">
        <name>pantetheine 4'-phosphate</name>
        <dbReference type="ChEBI" id="CHEBI:47942"/>
    </cofactor>
</comment>
<dbReference type="FunFam" id="3.30.300.30:FF:000010">
    <property type="entry name" value="Enterobactin synthetase component F"/>
    <property type="match status" value="1"/>
</dbReference>
<organism evidence="6 7">
    <name type="scientific">Pseudoalteromonas citrea</name>
    <dbReference type="NCBI Taxonomy" id="43655"/>
    <lineage>
        <taxon>Bacteria</taxon>
        <taxon>Pseudomonadati</taxon>
        <taxon>Pseudomonadota</taxon>
        <taxon>Gammaproteobacteria</taxon>
        <taxon>Alteromonadales</taxon>
        <taxon>Pseudoalteromonadaceae</taxon>
        <taxon>Pseudoalteromonas</taxon>
    </lineage>
</organism>
<proteinExistence type="inferred from homology"/>
<dbReference type="SUPFAM" id="SSF47336">
    <property type="entry name" value="ACP-like"/>
    <property type="match status" value="1"/>
</dbReference>
<dbReference type="Pfam" id="PF00975">
    <property type="entry name" value="Thioesterase"/>
    <property type="match status" value="1"/>
</dbReference>
<dbReference type="Pfam" id="PF00550">
    <property type="entry name" value="PP-binding"/>
    <property type="match status" value="1"/>
</dbReference>
<protein>
    <recommendedName>
        <fullName evidence="5">Carrier domain-containing protein</fullName>
    </recommendedName>
</protein>
<dbReference type="GO" id="GO:0043041">
    <property type="term" value="P:amino acid activation for nonribosomal peptide biosynthetic process"/>
    <property type="evidence" value="ECO:0007669"/>
    <property type="project" value="TreeGrafter"/>
</dbReference>
<keyword evidence="4" id="KW-0597">Phosphoprotein</keyword>
<dbReference type="GO" id="GO:0005737">
    <property type="term" value="C:cytoplasm"/>
    <property type="evidence" value="ECO:0007669"/>
    <property type="project" value="TreeGrafter"/>
</dbReference>
<evidence type="ECO:0000313" key="7">
    <source>
        <dbReference type="Proteomes" id="UP000307706"/>
    </source>
</evidence>
<dbReference type="InterPro" id="IPR009081">
    <property type="entry name" value="PP-bd_ACP"/>
</dbReference>
<gene>
    <name evidence="6" type="ORF">CWB96_12435</name>
</gene>
<dbReference type="PANTHER" id="PTHR45527:SF1">
    <property type="entry name" value="FATTY ACID SYNTHASE"/>
    <property type="match status" value="1"/>
</dbReference>
<dbReference type="PANTHER" id="PTHR45527">
    <property type="entry name" value="NONRIBOSOMAL PEPTIDE SYNTHETASE"/>
    <property type="match status" value="1"/>
</dbReference>
<dbReference type="GO" id="GO:0044550">
    <property type="term" value="P:secondary metabolite biosynthetic process"/>
    <property type="evidence" value="ECO:0007669"/>
    <property type="project" value="TreeGrafter"/>
</dbReference>